<evidence type="ECO:0000259" key="2">
    <source>
        <dbReference type="PROSITE" id="PS50125"/>
    </source>
</evidence>
<feature type="transmembrane region" description="Helical" evidence="1">
    <location>
        <begin position="126"/>
        <end position="143"/>
    </location>
</feature>
<dbReference type="GO" id="GO:0004016">
    <property type="term" value="F:adenylate cyclase activity"/>
    <property type="evidence" value="ECO:0007669"/>
    <property type="project" value="UniProtKB-ARBA"/>
</dbReference>
<dbReference type="InterPro" id="IPR001054">
    <property type="entry name" value="A/G_cyclase"/>
</dbReference>
<feature type="transmembrane region" description="Helical" evidence="1">
    <location>
        <begin position="149"/>
        <end position="169"/>
    </location>
</feature>
<evidence type="ECO:0000313" key="3">
    <source>
        <dbReference type="EMBL" id="EMY79484.1"/>
    </source>
</evidence>
<dbReference type="EMBL" id="AOHC02000012">
    <property type="protein sequence ID" value="EMY79484.1"/>
    <property type="molecule type" value="Genomic_DNA"/>
</dbReference>
<organism evidence="3 4">
    <name type="scientific">Leptospira weilii serovar Ranarum str. ICFT</name>
    <dbReference type="NCBI Taxonomy" id="1218598"/>
    <lineage>
        <taxon>Bacteria</taxon>
        <taxon>Pseudomonadati</taxon>
        <taxon>Spirochaetota</taxon>
        <taxon>Spirochaetia</taxon>
        <taxon>Leptospirales</taxon>
        <taxon>Leptospiraceae</taxon>
        <taxon>Leptospira</taxon>
    </lineage>
</organism>
<keyword evidence="4" id="KW-1185">Reference proteome</keyword>
<evidence type="ECO:0000313" key="4">
    <source>
        <dbReference type="Proteomes" id="UP000012313"/>
    </source>
</evidence>
<dbReference type="PANTHER" id="PTHR43081:SF1">
    <property type="entry name" value="ADENYLATE CYCLASE, TERMINAL-DIFFERENTIATION SPECIFIC"/>
    <property type="match status" value="1"/>
</dbReference>
<feature type="transmembrane region" description="Helical" evidence="1">
    <location>
        <begin position="97"/>
        <end position="114"/>
    </location>
</feature>
<feature type="domain" description="Guanylate cyclase" evidence="2">
    <location>
        <begin position="290"/>
        <end position="422"/>
    </location>
</feature>
<feature type="transmembrane region" description="Helical" evidence="1">
    <location>
        <begin position="221"/>
        <end position="239"/>
    </location>
</feature>
<dbReference type="OrthoDB" id="9806735at2"/>
<sequence>MKICISNFLAIWKRDFRRSRKIQKRPNNSWFFGSFFYNRHVMTSNIHEKEIYFQYLESEINSTLKKVSFYSSIMGIASAVALVWMQKFGLVSQMQVPILWTLIGGTFSFFFYLLAKFRLAKGIKIYLIILFYSTIPGILYALAEIYLPLGAATYITGPASYLYFFMIILSGFAMNEKLSTLSGAYCGFQYLVAYFVSQKGIFEIHSSDLLQWHDLTDPPIYWFKSMMMVFSGIVVGVLVRNTKRLLSEVLEREKEKSKLSRLFGQFVSEEVKEKLLREGVTDRTDKKQVLVLFSDLRSFTSLCERSDPERLVLQLNEYFDRMADCITRNGGTIDKFIGDAIMAVFGGLLNVERPADAAVKTALEMQNELRSLNQEWILSGFPSLESGIGLHYGEVVQGAIGSKNRLDFTIIGDSVNTASRIEGLCSSLQRNILFSSSVYDLLSEENRKRCESLGKSKVKGKETEIDLYSLNIP</sequence>
<comment type="caution">
    <text evidence="3">The sequence shown here is derived from an EMBL/GenBank/DDBJ whole genome shotgun (WGS) entry which is preliminary data.</text>
</comment>
<dbReference type="PROSITE" id="PS50125">
    <property type="entry name" value="GUANYLATE_CYCLASE_2"/>
    <property type="match status" value="1"/>
</dbReference>
<keyword evidence="1" id="KW-0812">Transmembrane</keyword>
<dbReference type="GO" id="GO:0009190">
    <property type="term" value="P:cyclic nucleotide biosynthetic process"/>
    <property type="evidence" value="ECO:0007669"/>
    <property type="project" value="InterPro"/>
</dbReference>
<proteinExistence type="predicted"/>
<evidence type="ECO:0000256" key="1">
    <source>
        <dbReference type="SAM" id="Phobius"/>
    </source>
</evidence>
<dbReference type="Gene3D" id="3.30.70.1230">
    <property type="entry name" value="Nucleotide cyclase"/>
    <property type="match status" value="1"/>
</dbReference>
<keyword evidence="1" id="KW-1133">Transmembrane helix</keyword>
<protein>
    <submittedName>
        <fullName evidence="3">Adenylate/guanylate cyclase catalytic domain protein</fullName>
    </submittedName>
</protein>
<name>N1WQW7_9LEPT</name>
<dbReference type="SUPFAM" id="SSF55073">
    <property type="entry name" value="Nucleotide cyclase"/>
    <property type="match status" value="1"/>
</dbReference>
<dbReference type="InterPro" id="IPR029787">
    <property type="entry name" value="Nucleotide_cyclase"/>
</dbReference>
<dbReference type="GO" id="GO:0035556">
    <property type="term" value="P:intracellular signal transduction"/>
    <property type="evidence" value="ECO:0007669"/>
    <property type="project" value="InterPro"/>
</dbReference>
<gene>
    <name evidence="3" type="ORF">LEP1GSC060_2494</name>
</gene>
<feature type="transmembrane region" description="Helical" evidence="1">
    <location>
        <begin position="181"/>
        <end position="201"/>
    </location>
</feature>
<dbReference type="STRING" id="1218598.LEP1GSC060_2494"/>
<dbReference type="InterPro" id="IPR050697">
    <property type="entry name" value="Adenylyl/Guanylyl_Cyclase_3/4"/>
</dbReference>
<dbReference type="PANTHER" id="PTHR43081">
    <property type="entry name" value="ADENYLATE CYCLASE, TERMINAL-DIFFERENTIATION SPECIFIC-RELATED"/>
    <property type="match status" value="1"/>
</dbReference>
<accession>N1WQW7</accession>
<dbReference type="Proteomes" id="UP000012313">
    <property type="component" value="Unassembled WGS sequence"/>
</dbReference>
<dbReference type="SMART" id="SM00044">
    <property type="entry name" value="CYCc"/>
    <property type="match status" value="1"/>
</dbReference>
<dbReference type="CDD" id="cd07302">
    <property type="entry name" value="CHD"/>
    <property type="match status" value="1"/>
</dbReference>
<dbReference type="AlphaFoldDB" id="N1WQW7"/>
<keyword evidence="1" id="KW-0472">Membrane</keyword>
<reference evidence="3" key="1">
    <citation type="submission" date="2013-03" db="EMBL/GenBank/DDBJ databases">
        <authorList>
            <person name="Harkins D.M."/>
            <person name="Durkin A.S."/>
            <person name="Brinkac L.M."/>
            <person name="Haft D.H."/>
            <person name="Selengut J.D."/>
            <person name="Sanka R."/>
            <person name="DePew J."/>
            <person name="Purushe J."/>
            <person name="Hartskeerl R.A."/>
            <person name="Ahmed A."/>
            <person name="van der Linden H."/>
            <person name="Goris M.G.A."/>
            <person name="Vinetz J.M."/>
            <person name="Sutton G.G."/>
            <person name="Nierman W.C."/>
            <person name="Fouts D.E."/>
        </authorList>
    </citation>
    <scope>NUCLEOTIDE SEQUENCE [LARGE SCALE GENOMIC DNA]</scope>
    <source>
        <strain evidence="3">ICFT</strain>
    </source>
</reference>
<feature type="transmembrane region" description="Helical" evidence="1">
    <location>
        <begin position="67"/>
        <end position="85"/>
    </location>
</feature>
<dbReference type="Pfam" id="PF00211">
    <property type="entry name" value="Guanylate_cyc"/>
    <property type="match status" value="1"/>
</dbReference>